<dbReference type="Proteomes" id="UP000828941">
    <property type="component" value="Chromosome 10"/>
</dbReference>
<evidence type="ECO:0000313" key="2">
    <source>
        <dbReference type="Proteomes" id="UP000828941"/>
    </source>
</evidence>
<sequence length="185" mass="20840">MRAVPLHWVHGFMAGEASSSSWLHSQGHSVRDPNDPEKVQHLLQLDGAKDRLHLFKANLLEEGSFDSVVEECEVVVDETWFSHPDIFRELEVWYVLSKTLAEDATWKFAKENNIDMVALNPALVVGPLLQPTLNTCAAAVLDLINGDFSGQKLASTHRSKFSRSKFSVFLIRHVKEGIESMLDRD</sequence>
<keyword evidence="2" id="KW-1185">Reference proteome</keyword>
<evidence type="ECO:0000313" key="1">
    <source>
        <dbReference type="EMBL" id="KAI4318234.1"/>
    </source>
</evidence>
<proteinExistence type="predicted"/>
<reference evidence="1 2" key="1">
    <citation type="journal article" date="2022" name="DNA Res.">
        <title>Chromosomal-level genome assembly of the orchid tree Bauhinia variegata (Leguminosae; Cercidoideae) supports the allotetraploid origin hypothesis of Bauhinia.</title>
        <authorList>
            <person name="Zhong Y."/>
            <person name="Chen Y."/>
            <person name="Zheng D."/>
            <person name="Pang J."/>
            <person name="Liu Y."/>
            <person name="Luo S."/>
            <person name="Meng S."/>
            <person name="Qian L."/>
            <person name="Wei D."/>
            <person name="Dai S."/>
            <person name="Zhou R."/>
        </authorList>
    </citation>
    <scope>NUCLEOTIDE SEQUENCE [LARGE SCALE GENOMIC DNA]</scope>
    <source>
        <strain evidence="1">BV-YZ2020</strain>
    </source>
</reference>
<protein>
    <submittedName>
        <fullName evidence="1">Uncharacterized protein</fullName>
    </submittedName>
</protein>
<gene>
    <name evidence="1" type="ORF">L6164_026023</name>
</gene>
<organism evidence="1 2">
    <name type="scientific">Bauhinia variegata</name>
    <name type="common">Purple orchid tree</name>
    <name type="synonym">Phanera variegata</name>
    <dbReference type="NCBI Taxonomy" id="167791"/>
    <lineage>
        <taxon>Eukaryota</taxon>
        <taxon>Viridiplantae</taxon>
        <taxon>Streptophyta</taxon>
        <taxon>Embryophyta</taxon>
        <taxon>Tracheophyta</taxon>
        <taxon>Spermatophyta</taxon>
        <taxon>Magnoliopsida</taxon>
        <taxon>eudicotyledons</taxon>
        <taxon>Gunneridae</taxon>
        <taxon>Pentapetalae</taxon>
        <taxon>rosids</taxon>
        <taxon>fabids</taxon>
        <taxon>Fabales</taxon>
        <taxon>Fabaceae</taxon>
        <taxon>Cercidoideae</taxon>
        <taxon>Cercideae</taxon>
        <taxon>Bauhiniinae</taxon>
        <taxon>Bauhinia</taxon>
    </lineage>
</organism>
<accession>A0ACB9M4I4</accession>
<dbReference type="EMBL" id="CM039435">
    <property type="protein sequence ID" value="KAI4318234.1"/>
    <property type="molecule type" value="Genomic_DNA"/>
</dbReference>
<comment type="caution">
    <text evidence="1">The sequence shown here is derived from an EMBL/GenBank/DDBJ whole genome shotgun (WGS) entry which is preliminary data.</text>
</comment>
<name>A0ACB9M4I4_BAUVA</name>